<evidence type="ECO:0000256" key="5">
    <source>
        <dbReference type="ARBA" id="ARBA00022777"/>
    </source>
</evidence>
<evidence type="ECO:0000256" key="4">
    <source>
        <dbReference type="ARBA" id="ARBA00022679"/>
    </source>
</evidence>
<sequence>MKKLHQQTLVFFKPDTISRGILGEIITRFIQKTPVILMVLGGLEAIKVVRNLAGPTFGVDALAGTIRGDYSIFNNQILK</sequence>
<dbReference type="SUPFAM" id="SSF54919">
    <property type="entry name" value="Nucleoside diphosphate kinase, NDK"/>
    <property type="match status" value="1"/>
</dbReference>
<gene>
    <name evidence="9" type="ORF">COX60_01610</name>
</gene>
<dbReference type="GO" id="GO:0006183">
    <property type="term" value="P:GTP biosynthetic process"/>
    <property type="evidence" value="ECO:0007669"/>
    <property type="project" value="InterPro"/>
</dbReference>
<feature type="domain" description="Nucleoside diphosphate kinase-like" evidence="8">
    <location>
        <begin position="5"/>
        <end position="79"/>
    </location>
</feature>
<reference evidence="10" key="1">
    <citation type="submission" date="2017-09" db="EMBL/GenBank/DDBJ databases">
        <title>Depth-based differentiation of microbial function through sediment-hosted aquifers and enrichment of novel symbionts in the deep terrestrial subsurface.</title>
        <authorList>
            <person name="Probst A.J."/>
            <person name="Ladd B."/>
            <person name="Jarett J.K."/>
            <person name="Geller-Mcgrath D.E."/>
            <person name="Sieber C.M.K."/>
            <person name="Emerson J.B."/>
            <person name="Anantharaman K."/>
            <person name="Thomas B.C."/>
            <person name="Malmstrom R."/>
            <person name="Stieglmeier M."/>
            <person name="Klingl A."/>
            <person name="Woyke T."/>
            <person name="Ryan C.M."/>
            <person name="Banfield J.F."/>
        </authorList>
    </citation>
    <scope>NUCLEOTIDE SEQUENCE [LARGE SCALE GENOMIC DNA]</scope>
</reference>
<evidence type="ECO:0000256" key="3">
    <source>
        <dbReference type="ARBA" id="ARBA00012966"/>
    </source>
</evidence>
<evidence type="ECO:0000256" key="1">
    <source>
        <dbReference type="ARBA" id="ARBA00001946"/>
    </source>
</evidence>
<organism evidence="9 10">
    <name type="scientific">Candidatus Berkelbacteria bacterium CG_4_10_14_0_2_um_filter_35_9_33_12</name>
    <dbReference type="NCBI Taxonomy" id="1974499"/>
    <lineage>
        <taxon>Bacteria</taxon>
        <taxon>Candidatus Berkelbacteria</taxon>
    </lineage>
</organism>
<dbReference type="InterPro" id="IPR036850">
    <property type="entry name" value="NDK-like_dom_sf"/>
</dbReference>
<evidence type="ECO:0000256" key="7">
    <source>
        <dbReference type="RuleBase" id="RU004011"/>
    </source>
</evidence>
<evidence type="ECO:0000256" key="6">
    <source>
        <dbReference type="PROSITE-ProRule" id="PRU00706"/>
    </source>
</evidence>
<comment type="caution">
    <text evidence="6">Lacks conserved residue(s) required for the propagation of feature annotation.</text>
</comment>
<dbReference type="PRINTS" id="PR01243">
    <property type="entry name" value="NUCDPKINASE"/>
</dbReference>
<comment type="cofactor">
    <cofactor evidence="1">
        <name>Mg(2+)</name>
        <dbReference type="ChEBI" id="CHEBI:18420"/>
    </cofactor>
</comment>
<accession>A0A2M7W478</accession>
<dbReference type="InterPro" id="IPR001564">
    <property type="entry name" value="Nucleoside_diP_kinase"/>
</dbReference>
<dbReference type="PROSITE" id="PS51374">
    <property type="entry name" value="NDPK_LIKE"/>
    <property type="match status" value="1"/>
</dbReference>
<dbReference type="Gene3D" id="3.30.70.141">
    <property type="entry name" value="Nucleoside diphosphate kinase-like domain"/>
    <property type="match status" value="2"/>
</dbReference>
<dbReference type="GO" id="GO:0006228">
    <property type="term" value="P:UTP biosynthetic process"/>
    <property type="evidence" value="ECO:0007669"/>
    <property type="project" value="InterPro"/>
</dbReference>
<evidence type="ECO:0000259" key="8">
    <source>
        <dbReference type="SMART" id="SM00562"/>
    </source>
</evidence>
<dbReference type="InterPro" id="IPR034907">
    <property type="entry name" value="NDK-like_dom"/>
</dbReference>
<proteinExistence type="inferred from homology"/>
<comment type="similarity">
    <text evidence="2 6 7">Belongs to the NDK family.</text>
</comment>
<dbReference type="Proteomes" id="UP000230137">
    <property type="component" value="Unassembled WGS sequence"/>
</dbReference>
<evidence type="ECO:0000313" key="10">
    <source>
        <dbReference type="Proteomes" id="UP000230137"/>
    </source>
</evidence>
<name>A0A2M7W478_9BACT</name>
<evidence type="ECO:0000256" key="2">
    <source>
        <dbReference type="ARBA" id="ARBA00008142"/>
    </source>
</evidence>
<dbReference type="Pfam" id="PF00334">
    <property type="entry name" value="NDK"/>
    <property type="match status" value="1"/>
</dbReference>
<protein>
    <recommendedName>
        <fullName evidence="3">nucleoside-diphosphate kinase</fullName>
        <ecNumber evidence="3">2.7.4.6</ecNumber>
    </recommendedName>
</protein>
<keyword evidence="4" id="KW-0808">Transferase</keyword>
<dbReference type="EMBL" id="PFQF01000027">
    <property type="protein sequence ID" value="PJA20471.1"/>
    <property type="molecule type" value="Genomic_DNA"/>
</dbReference>
<keyword evidence="5" id="KW-0418">Kinase</keyword>
<dbReference type="AlphaFoldDB" id="A0A2M7W478"/>
<dbReference type="PANTHER" id="PTHR11349">
    <property type="entry name" value="NUCLEOSIDE DIPHOSPHATE KINASE"/>
    <property type="match status" value="1"/>
</dbReference>
<evidence type="ECO:0000313" key="9">
    <source>
        <dbReference type="EMBL" id="PJA20471.1"/>
    </source>
</evidence>
<dbReference type="SMART" id="SM00562">
    <property type="entry name" value="NDK"/>
    <property type="match status" value="1"/>
</dbReference>
<dbReference type="GO" id="GO:0004550">
    <property type="term" value="F:nucleoside diphosphate kinase activity"/>
    <property type="evidence" value="ECO:0007669"/>
    <property type="project" value="UniProtKB-EC"/>
</dbReference>
<dbReference type="GO" id="GO:0006241">
    <property type="term" value="P:CTP biosynthetic process"/>
    <property type="evidence" value="ECO:0007669"/>
    <property type="project" value="InterPro"/>
</dbReference>
<comment type="caution">
    <text evidence="9">The sequence shown here is derived from an EMBL/GenBank/DDBJ whole genome shotgun (WGS) entry which is preliminary data.</text>
</comment>
<dbReference type="EC" id="2.7.4.6" evidence="3"/>